<evidence type="ECO:0000256" key="1">
    <source>
        <dbReference type="ARBA" id="ARBA00009869"/>
    </source>
</evidence>
<dbReference type="PANTHER" id="PTHR43345:SF2">
    <property type="entry name" value="3-ISOPROPYLMALATE DEHYDRATASE SMALL SUBUNIT 1"/>
    <property type="match status" value="1"/>
</dbReference>
<dbReference type="Gene3D" id="3.20.19.10">
    <property type="entry name" value="Aconitase, domain 4"/>
    <property type="match status" value="1"/>
</dbReference>
<dbReference type="GO" id="GO:0016836">
    <property type="term" value="F:hydro-lyase activity"/>
    <property type="evidence" value="ECO:0007669"/>
    <property type="project" value="InterPro"/>
</dbReference>
<evidence type="ECO:0000313" key="5">
    <source>
        <dbReference type="Proteomes" id="UP000192738"/>
    </source>
</evidence>
<dbReference type="NCBIfam" id="TIGR02087">
    <property type="entry name" value="LEUD_arch"/>
    <property type="match status" value="1"/>
</dbReference>
<dbReference type="Pfam" id="PF00694">
    <property type="entry name" value="Aconitase_C"/>
    <property type="match status" value="1"/>
</dbReference>
<protein>
    <submittedName>
        <fullName evidence="4">3-isopropylmalate dehydratase, small subunit</fullName>
    </submittedName>
</protein>
<dbReference type="SUPFAM" id="SSF52016">
    <property type="entry name" value="LeuD/IlvD-like"/>
    <property type="match status" value="1"/>
</dbReference>
<sequence length="171" mass="18939">MKISGKVVVYNHDNISTDQIIPGPYGYIKDMKEMAEHCLEGADRTLRERFRTVGNIFVAGSNFGCGSSREYAVIVLKESGVQAIVLKSAARIWYRNSVNLGLPVIFCQTLPDSIKEGEEIEIDLAAGTIREFATGVIHQGEGPSDFVMSMYKEGGIKPLMRKRVLGELPER</sequence>
<dbReference type="STRING" id="112901.SAMN04488500_101177"/>
<dbReference type="InterPro" id="IPR011827">
    <property type="entry name" value="LeuD_type2/HacB/DmdB"/>
</dbReference>
<dbReference type="EMBL" id="FWXI01000001">
    <property type="protein sequence ID" value="SMC33120.1"/>
    <property type="molecule type" value="Genomic_DNA"/>
</dbReference>
<dbReference type="OrthoDB" id="9777465at2"/>
<feature type="domain" description="Aconitase A/isopropylmalate dehydratase small subunit swivel" evidence="3">
    <location>
        <begin position="55"/>
        <end position="102"/>
    </location>
</feature>
<evidence type="ECO:0000256" key="2">
    <source>
        <dbReference type="ARBA" id="ARBA00023239"/>
    </source>
</evidence>
<comment type="similarity">
    <text evidence="1">Belongs to the LeuD family. LeuD type 2 subfamily.</text>
</comment>
<dbReference type="RefSeq" id="WP_084573703.1">
    <property type="nucleotide sequence ID" value="NZ_CP155572.1"/>
</dbReference>
<accession>A0A1W1YA80</accession>
<evidence type="ECO:0000259" key="3">
    <source>
        <dbReference type="Pfam" id="PF00694"/>
    </source>
</evidence>
<dbReference type="InterPro" id="IPR050075">
    <property type="entry name" value="LeuD"/>
</dbReference>
<proteinExistence type="inferred from homology"/>
<dbReference type="AlphaFoldDB" id="A0A1W1YA80"/>
<dbReference type="Proteomes" id="UP000192738">
    <property type="component" value="Unassembled WGS sequence"/>
</dbReference>
<keyword evidence="2" id="KW-0456">Lyase</keyword>
<evidence type="ECO:0000313" key="4">
    <source>
        <dbReference type="EMBL" id="SMC33120.1"/>
    </source>
</evidence>
<gene>
    <name evidence="4" type="ORF">SAMN04488500_101177</name>
</gene>
<keyword evidence="5" id="KW-1185">Reference proteome</keyword>
<dbReference type="InterPro" id="IPR000573">
    <property type="entry name" value="AconitaseA/IPMdHydase_ssu_swvl"/>
</dbReference>
<organism evidence="4 5">
    <name type="scientific">Sporomusa malonica</name>
    <dbReference type="NCBI Taxonomy" id="112901"/>
    <lineage>
        <taxon>Bacteria</taxon>
        <taxon>Bacillati</taxon>
        <taxon>Bacillota</taxon>
        <taxon>Negativicutes</taxon>
        <taxon>Selenomonadales</taxon>
        <taxon>Sporomusaceae</taxon>
        <taxon>Sporomusa</taxon>
    </lineage>
</organism>
<dbReference type="PANTHER" id="PTHR43345">
    <property type="entry name" value="3-ISOPROPYLMALATE DEHYDRATASE SMALL SUBUNIT 2-RELATED-RELATED"/>
    <property type="match status" value="1"/>
</dbReference>
<name>A0A1W1YA80_9FIRM</name>
<reference evidence="4 5" key="1">
    <citation type="submission" date="2017-04" db="EMBL/GenBank/DDBJ databases">
        <authorList>
            <person name="Afonso C.L."/>
            <person name="Miller P.J."/>
            <person name="Scott M.A."/>
            <person name="Spackman E."/>
            <person name="Goraichik I."/>
            <person name="Dimitrov K.M."/>
            <person name="Suarez D.L."/>
            <person name="Swayne D.E."/>
        </authorList>
    </citation>
    <scope>NUCLEOTIDE SEQUENCE [LARGE SCALE GENOMIC DNA]</scope>
    <source>
        <strain evidence="4 5">DSM 5090</strain>
    </source>
</reference>
<dbReference type="InterPro" id="IPR015928">
    <property type="entry name" value="Aconitase/3IPM_dehydase_swvl"/>
</dbReference>